<accession>A0A7E4UUW1</accession>
<evidence type="ECO:0000259" key="11">
    <source>
        <dbReference type="PROSITE" id="PS51292"/>
    </source>
</evidence>
<evidence type="ECO:0000256" key="5">
    <source>
        <dbReference type="ARBA" id="ARBA00022771"/>
    </source>
</evidence>
<evidence type="ECO:0000313" key="12">
    <source>
        <dbReference type="Proteomes" id="UP000492821"/>
    </source>
</evidence>
<dbReference type="GO" id="GO:0016020">
    <property type="term" value="C:membrane"/>
    <property type="evidence" value="ECO:0007669"/>
    <property type="project" value="UniProtKB-SubCell"/>
</dbReference>
<dbReference type="SUPFAM" id="SSF57850">
    <property type="entry name" value="RING/U-box"/>
    <property type="match status" value="1"/>
</dbReference>
<dbReference type="PROSITE" id="PS51292">
    <property type="entry name" value="ZF_RING_CH"/>
    <property type="match status" value="1"/>
</dbReference>
<keyword evidence="4" id="KW-0479">Metal-binding</keyword>
<dbReference type="Gene3D" id="3.30.40.10">
    <property type="entry name" value="Zinc/RING finger domain, C3HC4 (zinc finger)"/>
    <property type="match status" value="1"/>
</dbReference>
<dbReference type="GO" id="GO:0004842">
    <property type="term" value="F:ubiquitin-protein transferase activity"/>
    <property type="evidence" value="ECO:0007669"/>
    <property type="project" value="TreeGrafter"/>
</dbReference>
<keyword evidence="5" id="KW-0863">Zinc-finger</keyword>
<reference evidence="13" key="2">
    <citation type="submission" date="2020-10" db="UniProtKB">
        <authorList>
            <consortium name="WormBaseParasite"/>
        </authorList>
    </citation>
    <scope>IDENTIFICATION</scope>
</reference>
<dbReference type="InterPro" id="IPR011016">
    <property type="entry name" value="Znf_RING-CH"/>
</dbReference>
<keyword evidence="7" id="KW-0862">Zinc</keyword>
<dbReference type="SMART" id="SM00744">
    <property type="entry name" value="RINGv"/>
    <property type="match status" value="1"/>
</dbReference>
<reference evidence="12" key="1">
    <citation type="journal article" date="2013" name="Genetics">
        <title>The draft genome and transcriptome of Panagrellus redivivus are shaped by the harsh demands of a free-living lifestyle.</title>
        <authorList>
            <person name="Srinivasan J."/>
            <person name="Dillman A.R."/>
            <person name="Macchietto M.G."/>
            <person name="Heikkinen L."/>
            <person name="Lakso M."/>
            <person name="Fracchia K.M."/>
            <person name="Antoshechkin I."/>
            <person name="Mortazavi A."/>
            <person name="Wong G."/>
            <person name="Sternberg P.W."/>
        </authorList>
    </citation>
    <scope>NUCLEOTIDE SEQUENCE [LARGE SCALE GENOMIC DNA]</scope>
    <source>
        <strain evidence="12">MT8872</strain>
    </source>
</reference>
<dbReference type="Proteomes" id="UP000492821">
    <property type="component" value="Unassembled WGS sequence"/>
</dbReference>
<keyword evidence="2" id="KW-0808">Transferase</keyword>
<evidence type="ECO:0000256" key="10">
    <source>
        <dbReference type="SAM" id="Phobius"/>
    </source>
</evidence>
<name>A0A7E4UUW1_PANRE</name>
<dbReference type="Pfam" id="PF12906">
    <property type="entry name" value="RINGv"/>
    <property type="match status" value="1"/>
</dbReference>
<keyword evidence="3 10" id="KW-0812">Transmembrane</keyword>
<evidence type="ECO:0000256" key="7">
    <source>
        <dbReference type="ARBA" id="ARBA00022833"/>
    </source>
</evidence>
<keyword evidence="6" id="KW-0833">Ubl conjugation pathway</keyword>
<dbReference type="InterPro" id="IPR013083">
    <property type="entry name" value="Znf_RING/FYVE/PHD"/>
</dbReference>
<evidence type="ECO:0000256" key="3">
    <source>
        <dbReference type="ARBA" id="ARBA00022692"/>
    </source>
</evidence>
<protein>
    <submittedName>
        <fullName evidence="13">RING-CH-type domain-containing protein</fullName>
    </submittedName>
</protein>
<feature type="transmembrane region" description="Helical" evidence="10">
    <location>
        <begin position="127"/>
        <end position="147"/>
    </location>
</feature>
<sequence>MPKVESASTPAAEYVTSTPSGTVIQVITSEEPAYSTTPDAPSTSASNSSLRGQRVCRICQSETGIMVRPCACAGTMGDMHEHCLNEWVVRSRTQSCEICKQSYARGSRRFKPFRQWTRPNPSFREGMALVALLSLLYSMYVICLVSQERLFLERVFEKRYPPRGTDVGRIVIFLFLSTLAATVSMILWRGFTGYLIRHRVVSFVDNAAHANHASHASHAK</sequence>
<keyword evidence="8 10" id="KW-1133">Transmembrane helix</keyword>
<evidence type="ECO:0000256" key="8">
    <source>
        <dbReference type="ARBA" id="ARBA00022989"/>
    </source>
</evidence>
<dbReference type="WBParaSite" id="Pan_g12693.t1">
    <property type="protein sequence ID" value="Pan_g12693.t1"/>
    <property type="gene ID" value="Pan_g12693"/>
</dbReference>
<feature type="domain" description="RING-CH-type" evidence="11">
    <location>
        <begin position="48"/>
        <end position="106"/>
    </location>
</feature>
<organism evidence="12 13">
    <name type="scientific">Panagrellus redivivus</name>
    <name type="common">Microworm</name>
    <dbReference type="NCBI Taxonomy" id="6233"/>
    <lineage>
        <taxon>Eukaryota</taxon>
        <taxon>Metazoa</taxon>
        <taxon>Ecdysozoa</taxon>
        <taxon>Nematoda</taxon>
        <taxon>Chromadorea</taxon>
        <taxon>Rhabditida</taxon>
        <taxon>Tylenchina</taxon>
        <taxon>Panagrolaimomorpha</taxon>
        <taxon>Panagrolaimoidea</taxon>
        <taxon>Panagrolaimidae</taxon>
        <taxon>Panagrellus</taxon>
    </lineage>
</organism>
<evidence type="ECO:0000256" key="6">
    <source>
        <dbReference type="ARBA" id="ARBA00022786"/>
    </source>
</evidence>
<dbReference type="GO" id="GO:0016567">
    <property type="term" value="P:protein ubiquitination"/>
    <property type="evidence" value="ECO:0007669"/>
    <property type="project" value="TreeGrafter"/>
</dbReference>
<proteinExistence type="predicted"/>
<dbReference type="PANTHER" id="PTHR46065:SF3">
    <property type="entry name" value="FI20425P1"/>
    <property type="match status" value="1"/>
</dbReference>
<dbReference type="AlphaFoldDB" id="A0A7E4UUW1"/>
<keyword evidence="9 10" id="KW-0472">Membrane</keyword>
<dbReference type="GO" id="GO:0008270">
    <property type="term" value="F:zinc ion binding"/>
    <property type="evidence" value="ECO:0007669"/>
    <property type="project" value="UniProtKB-KW"/>
</dbReference>
<evidence type="ECO:0000256" key="4">
    <source>
        <dbReference type="ARBA" id="ARBA00022723"/>
    </source>
</evidence>
<evidence type="ECO:0000313" key="13">
    <source>
        <dbReference type="WBParaSite" id="Pan_g12693.t1"/>
    </source>
</evidence>
<evidence type="ECO:0000256" key="9">
    <source>
        <dbReference type="ARBA" id="ARBA00023136"/>
    </source>
</evidence>
<evidence type="ECO:0000256" key="2">
    <source>
        <dbReference type="ARBA" id="ARBA00022679"/>
    </source>
</evidence>
<comment type="subcellular location">
    <subcellularLocation>
        <location evidence="1">Membrane</location>
        <topology evidence="1">Multi-pass membrane protein</topology>
    </subcellularLocation>
</comment>
<dbReference type="PANTHER" id="PTHR46065">
    <property type="entry name" value="E3 UBIQUITIN-PROTEIN LIGASE MARCH 2/3 FAMILY MEMBER"/>
    <property type="match status" value="1"/>
</dbReference>
<feature type="transmembrane region" description="Helical" evidence="10">
    <location>
        <begin position="167"/>
        <end position="188"/>
    </location>
</feature>
<keyword evidence="12" id="KW-1185">Reference proteome</keyword>
<evidence type="ECO:0000256" key="1">
    <source>
        <dbReference type="ARBA" id="ARBA00004141"/>
    </source>
</evidence>